<name>A0A016UFY4_9BILA</name>
<dbReference type="AlphaFoldDB" id="A0A016UFY4"/>
<evidence type="ECO:0000313" key="2">
    <source>
        <dbReference type="Proteomes" id="UP000024635"/>
    </source>
</evidence>
<evidence type="ECO:0000313" key="1">
    <source>
        <dbReference type="EMBL" id="EYC13777.1"/>
    </source>
</evidence>
<gene>
    <name evidence="1" type="primary">Acey_s0042.g521</name>
    <name evidence="1" type="ORF">Y032_0042g521</name>
</gene>
<reference evidence="2" key="1">
    <citation type="journal article" date="2015" name="Nat. Genet.">
        <title>The genome and transcriptome of the zoonotic hookworm Ancylostoma ceylanicum identify infection-specific gene families.</title>
        <authorList>
            <person name="Schwarz E.M."/>
            <person name="Hu Y."/>
            <person name="Antoshechkin I."/>
            <person name="Miller M.M."/>
            <person name="Sternberg P.W."/>
            <person name="Aroian R.V."/>
        </authorList>
    </citation>
    <scope>NUCLEOTIDE SEQUENCE</scope>
    <source>
        <strain evidence="2">HY135</strain>
    </source>
</reference>
<comment type="caution">
    <text evidence="1">The sequence shown here is derived from an EMBL/GenBank/DDBJ whole genome shotgun (WGS) entry which is preliminary data.</text>
</comment>
<organism evidence="1 2">
    <name type="scientific">Ancylostoma ceylanicum</name>
    <dbReference type="NCBI Taxonomy" id="53326"/>
    <lineage>
        <taxon>Eukaryota</taxon>
        <taxon>Metazoa</taxon>
        <taxon>Ecdysozoa</taxon>
        <taxon>Nematoda</taxon>
        <taxon>Chromadorea</taxon>
        <taxon>Rhabditida</taxon>
        <taxon>Rhabditina</taxon>
        <taxon>Rhabditomorpha</taxon>
        <taxon>Strongyloidea</taxon>
        <taxon>Ancylostomatidae</taxon>
        <taxon>Ancylostomatinae</taxon>
        <taxon>Ancylostoma</taxon>
    </lineage>
</organism>
<dbReference type="EMBL" id="JARK01001378">
    <property type="protein sequence ID" value="EYC13777.1"/>
    <property type="molecule type" value="Genomic_DNA"/>
</dbReference>
<protein>
    <submittedName>
        <fullName evidence="1">Uncharacterized protein</fullName>
    </submittedName>
</protein>
<sequence length="96" mass="10867">MPAWNGISIDGGVFPCPTDPYAGTSNRSNRKGLKRGCNQYRTCFDMLCSEPTHMTQRNTTMDSLSRRLVYIAHCSCSWYTNEPNSAFYTFIHCVGQ</sequence>
<keyword evidence="2" id="KW-1185">Reference proteome</keyword>
<accession>A0A016UFY4</accession>
<dbReference type="Proteomes" id="UP000024635">
    <property type="component" value="Unassembled WGS sequence"/>
</dbReference>
<proteinExistence type="predicted"/>